<accession>A0A0K2TL99</accession>
<name>A0A0K2TL99_LEPSM</name>
<dbReference type="AlphaFoldDB" id="A0A0K2TL99"/>
<feature type="non-terminal residue" evidence="1">
    <location>
        <position position="1"/>
    </location>
</feature>
<evidence type="ECO:0000313" key="1">
    <source>
        <dbReference type="EMBL" id="CDW26286.1"/>
    </source>
</evidence>
<reference evidence="1" key="1">
    <citation type="submission" date="2014-05" db="EMBL/GenBank/DDBJ databases">
        <authorList>
            <person name="Chronopoulou M."/>
        </authorList>
    </citation>
    <scope>NUCLEOTIDE SEQUENCE</scope>
    <source>
        <tissue evidence="1">Whole organism</tissue>
    </source>
</reference>
<proteinExistence type="predicted"/>
<protein>
    <submittedName>
        <fullName evidence="1">Uncharacterized protein</fullName>
    </submittedName>
</protein>
<sequence>ISLTLSLVKTQQIVNDRKFTAQCQNYFDIYLILETITGVLPNLLVNFLHVFVYCPAL</sequence>
<organism evidence="1">
    <name type="scientific">Lepeophtheirus salmonis</name>
    <name type="common">Salmon louse</name>
    <name type="synonym">Caligus salmonis</name>
    <dbReference type="NCBI Taxonomy" id="72036"/>
    <lineage>
        <taxon>Eukaryota</taxon>
        <taxon>Metazoa</taxon>
        <taxon>Ecdysozoa</taxon>
        <taxon>Arthropoda</taxon>
        <taxon>Crustacea</taxon>
        <taxon>Multicrustacea</taxon>
        <taxon>Hexanauplia</taxon>
        <taxon>Copepoda</taxon>
        <taxon>Siphonostomatoida</taxon>
        <taxon>Caligidae</taxon>
        <taxon>Lepeophtheirus</taxon>
    </lineage>
</organism>
<dbReference type="EMBL" id="HACA01008925">
    <property type="protein sequence ID" value="CDW26286.1"/>
    <property type="molecule type" value="Transcribed_RNA"/>
</dbReference>